<comment type="similarity">
    <text evidence="2">Belongs to the Tim44 family.</text>
</comment>
<dbReference type="GO" id="GO:0030150">
    <property type="term" value="P:protein import into mitochondrial matrix"/>
    <property type="evidence" value="ECO:0007669"/>
    <property type="project" value="TreeGrafter"/>
</dbReference>
<evidence type="ECO:0000256" key="1">
    <source>
        <dbReference type="ARBA" id="ARBA00004370"/>
    </source>
</evidence>
<proteinExistence type="inferred from homology"/>
<dbReference type="RefSeq" id="WP_096351830.1">
    <property type="nucleotide sequence ID" value="NZ_AP014946.1"/>
</dbReference>
<dbReference type="SMART" id="SM00978">
    <property type="entry name" value="Tim44"/>
    <property type="match status" value="1"/>
</dbReference>
<dbReference type="Gene3D" id="3.10.450.240">
    <property type="match status" value="1"/>
</dbReference>
<keyword evidence="8" id="KW-1185">Reference proteome</keyword>
<dbReference type="KEGG" id="vgo:GJW-30_1_00757"/>
<dbReference type="InterPro" id="IPR032710">
    <property type="entry name" value="NTF2-like_dom_sf"/>
</dbReference>
<evidence type="ECO:0000313" key="7">
    <source>
        <dbReference type="EMBL" id="BAT58234.1"/>
    </source>
</evidence>
<gene>
    <name evidence="7" type="ORF">GJW-30_1_00757</name>
</gene>
<evidence type="ECO:0000313" key="8">
    <source>
        <dbReference type="Proteomes" id="UP000236884"/>
    </source>
</evidence>
<keyword evidence="4" id="KW-0472">Membrane</keyword>
<dbReference type="OrthoDB" id="9798618at2"/>
<name>A0A0S3PQN5_9BRAD</name>
<dbReference type="GO" id="GO:0016020">
    <property type="term" value="C:membrane"/>
    <property type="evidence" value="ECO:0007669"/>
    <property type="project" value="UniProtKB-SubCell"/>
</dbReference>
<dbReference type="Pfam" id="PF04280">
    <property type="entry name" value="Tim44"/>
    <property type="match status" value="1"/>
</dbReference>
<feature type="region of interest" description="Disordered" evidence="5">
    <location>
        <begin position="28"/>
        <end position="75"/>
    </location>
</feature>
<dbReference type="InterPro" id="IPR007379">
    <property type="entry name" value="Tim44-like_dom"/>
</dbReference>
<dbReference type="NCBIfam" id="NF033779">
    <property type="entry name" value="Tim44_TimA_adap"/>
    <property type="match status" value="1"/>
</dbReference>
<reference evidence="7 8" key="1">
    <citation type="submission" date="2015-08" db="EMBL/GenBank/DDBJ databases">
        <title>Investigation of the bacterial diversity of lava forest soil.</title>
        <authorList>
            <person name="Lee J.S."/>
        </authorList>
    </citation>
    <scope>NUCLEOTIDE SEQUENCE [LARGE SCALE GENOMIC DNA]</scope>
    <source>
        <strain evidence="7 8">GJW-30</strain>
    </source>
</reference>
<dbReference type="InterPro" id="IPR016985">
    <property type="entry name" value="UCP031890_Tim44-rel"/>
</dbReference>
<dbReference type="PANTHER" id="PTHR10721:SF1">
    <property type="entry name" value="MITOCHONDRIAL IMPORT INNER MEMBRANE TRANSLOCASE SUBUNIT TIM44"/>
    <property type="match status" value="1"/>
</dbReference>
<dbReference type="PANTHER" id="PTHR10721">
    <property type="entry name" value="MITOCHONDRIAL IMPORT INNER MEMBRANE TRANSLOCASE SUBUNIT TIM44"/>
    <property type="match status" value="1"/>
</dbReference>
<accession>A0A0S3PQN5</accession>
<evidence type="ECO:0000256" key="4">
    <source>
        <dbReference type="ARBA" id="ARBA00023136"/>
    </source>
</evidence>
<feature type="compositionally biased region" description="Basic and acidic residues" evidence="5">
    <location>
        <begin position="30"/>
        <end position="39"/>
    </location>
</feature>
<protein>
    <submittedName>
        <fullName evidence="7">Tim44-like domain protein</fullName>
    </submittedName>
</protein>
<dbReference type="EMBL" id="AP014946">
    <property type="protein sequence ID" value="BAT58234.1"/>
    <property type="molecule type" value="Genomic_DNA"/>
</dbReference>
<dbReference type="InterPro" id="IPR039544">
    <property type="entry name" value="Tim44-like"/>
</dbReference>
<dbReference type="GO" id="GO:0051087">
    <property type="term" value="F:protein-folding chaperone binding"/>
    <property type="evidence" value="ECO:0007669"/>
    <property type="project" value="TreeGrafter"/>
</dbReference>
<dbReference type="SUPFAM" id="SSF54427">
    <property type="entry name" value="NTF2-like"/>
    <property type="match status" value="1"/>
</dbReference>
<evidence type="ECO:0000256" key="2">
    <source>
        <dbReference type="ARBA" id="ARBA00009597"/>
    </source>
</evidence>
<dbReference type="AlphaFoldDB" id="A0A0S3PQN5"/>
<evidence type="ECO:0000259" key="6">
    <source>
        <dbReference type="SMART" id="SM00978"/>
    </source>
</evidence>
<comment type="subcellular location">
    <subcellularLocation>
        <location evidence="1">Membrane</location>
    </subcellularLocation>
</comment>
<evidence type="ECO:0000256" key="5">
    <source>
        <dbReference type="SAM" id="MobiDB-lite"/>
    </source>
</evidence>
<organism evidence="7 8">
    <name type="scientific">Variibacter gotjawalensis</name>
    <dbReference type="NCBI Taxonomy" id="1333996"/>
    <lineage>
        <taxon>Bacteria</taxon>
        <taxon>Pseudomonadati</taxon>
        <taxon>Pseudomonadota</taxon>
        <taxon>Alphaproteobacteria</taxon>
        <taxon>Hyphomicrobiales</taxon>
        <taxon>Nitrobacteraceae</taxon>
        <taxon>Variibacter</taxon>
    </lineage>
</organism>
<dbReference type="Proteomes" id="UP000236884">
    <property type="component" value="Chromosome"/>
</dbReference>
<evidence type="ECO:0000256" key="3">
    <source>
        <dbReference type="ARBA" id="ARBA00022946"/>
    </source>
</evidence>
<dbReference type="PIRSF" id="PIRSF031890">
    <property type="entry name" value="UCP031890_transporter_Tim44"/>
    <property type="match status" value="1"/>
</dbReference>
<keyword evidence="3" id="KW-0809">Transit peptide</keyword>
<sequence>MFDIYTIIFLALAVFIFFRLRSVLGQRSGNEPRYDRAPEPVRPPPPAGDKVVPLPTRPNEAQLNPDNDGEPAPNRWQGVAEAGTPVAIGLDAIAKDDPTFDAKHFVTGARSAYEMVVTAFAEGDRRTLKNLLAKDVYDGFDAAIRDREQKGETVETKFVGIDKADVTAAEMRGRTAQLTLRFISQLISATKDKSGAVVDGSADTVTDVTDVWTFARDLSSRDPNWKLIATEAGG</sequence>
<feature type="domain" description="Tim44-like" evidence="6">
    <location>
        <begin position="86"/>
        <end position="232"/>
    </location>
</feature>